<reference evidence="1 2" key="1">
    <citation type="journal article" date="2011" name="PLoS Genet.">
        <title>Comparative genomic analysis of human fungal pathogens causing paracoccidioidomycosis.</title>
        <authorList>
            <person name="Desjardins C.A."/>
            <person name="Champion M.D."/>
            <person name="Holder J.W."/>
            <person name="Muszewska A."/>
            <person name="Goldberg J."/>
            <person name="Bailao A.M."/>
            <person name="Brigido M.M."/>
            <person name="Ferreira M.E."/>
            <person name="Garcia A.M."/>
            <person name="Grynberg M."/>
            <person name="Gujja S."/>
            <person name="Heiman D.I."/>
            <person name="Henn M.R."/>
            <person name="Kodira C.D."/>
            <person name="Leon-Narvaez H."/>
            <person name="Longo L.V."/>
            <person name="Ma L.J."/>
            <person name="Malavazi I."/>
            <person name="Matsuo A.L."/>
            <person name="Morais F.V."/>
            <person name="Pereira M."/>
            <person name="Rodriguez-Brito S."/>
            <person name="Sakthikumar S."/>
            <person name="Salem-Izacc S.M."/>
            <person name="Sykes S.M."/>
            <person name="Teixeira M.M."/>
            <person name="Vallejo M.C."/>
            <person name="Walter M.E."/>
            <person name="Yandava C."/>
            <person name="Young S."/>
            <person name="Zeng Q."/>
            <person name="Zucker J."/>
            <person name="Felipe M.S."/>
            <person name="Goldman G.H."/>
            <person name="Haas B.J."/>
            <person name="McEwen J.G."/>
            <person name="Nino-Vega G."/>
            <person name="Puccia R."/>
            <person name="San-Blas G."/>
            <person name="Soares C.M."/>
            <person name="Birren B.W."/>
            <person name="Cuomo C.A."/>
        </authorList>
    </citation>
    <scope>NUCLEOTIDE SEQUENCE [LARGE SCALE GENOMIC DNA]</scope>
    <source>
        <strain evidence="2">ATCC MYA-826 / Pb01</strain>
    </source>
</reference>
<dbReference type="EMBL" id="KN294004">
    <property type="protein sequence ID" value="EEH34189.2"/>
    <property type="molecule type" value="Genomic_DNA"/>
</dbReference>
<gene>
    <name evidence="1" type="ORF">PAAG_05238</name>
</gene>
<organism evidence="1 2">
    <name type="scientific">Paracoccidioides lutzii (strain ATCC MYA-826 / Pb01)</name>
    <name type="common">Paracoccidioides brasiliensis</name>
    <dbReference type="NCBI Taxonomy" id="502779"/>
    <lineage>
        <taxon>Eukaryota</taxon>
        <taxon>Fungi</taxon>
        <taxon>Dikarya</taxon>
        <taxon>Ascomycota</taxon>
        <taxon>Pezizomycotina</taxon>
        <taxon>Eurotiomycetes</taxon>
        <taxon>Eurotiomycetidae</taxon>
        <taxon>Onygenales</taxon>
        <taxon>Ajellomycetaceae</taxon>
        <taxon>Paracoccidioides</taxon>
    </lineage>
</organism>
<dbReference type="RefSeq" id="XP_002793102.2">
    <property type="nucleotide sequence ID" value="XM_002793056.2"/>
</dbReference>
<keyword evidence="2" id="KW-1185">Reference proteome</keyword>
<dbReference type="GeneID" id="9096205"/>
<protein>
    <submittedName>
        <fullName evidence="1">Uncharacterized protein</fullName>
    </submittedName>
</protein>
<accession>C1H395</accession>
<dbReference type="VEuPathDB" id="FungiDB:PAAG_05238"/>
<sequence>MNLDLVNLEHNRRWEERSGHTTIPKGKSIRGLVLAASTPTFGASPDRIATEWASQPFPKRHKDCILEV</sequence>
<dbReference type="AlphaFoldDB" id="C1H395"/>
<evidence type="ECO:0000313" key="2">
    <source>
        <dbReference type="Proteomes" id="UP000002059"/>
    </source>
</evidence>
<dbReference type="Proteomes" id="UP000002059">
    <property type="component" value="Partially assembled WGS sequence"/>
</dbReference>
<dbReference type="KEGG" id="pbl:PAAG_05238"/>
<dbReference type="HOGENOM" id="CLU_2794611_0_0_1"/>
<proteinExistence type="predicted"/>
<name>C1H395_PARBA</name>
<evidence type="ECO:0000313" key="1">
    <source>
        <dbReference type="EMBL" id="EEH34189.2"/>
    </source>
</evidence>